<gene>
    <name evidence="3" type="ORF">DI565_19955</name>
</gene>
<feature type="transmembrane region" description="Helical" evidence="1">
    <location>
        <begin position="33"/>
        <end position="58"/>
    </location>
</feature>
<evidence type="ECO:0000313" key="3">
    <source>
        <dbReference type="EMBL" id="PZQ10393.1"/>
    </source>
</evidence>
<feature type="transmembrane region" description="Helical" evidence="1">
    <location>
        <begin position="91"/>
        <end position="109"/>
    </location>
</feature>
<dbReference type="Proteomes" id="UP000249577">
    <property type="component" value="Unassembled WGS sequence"/>
</dbReference>
<keyword evidence="1" id="KW-0472">Membrane</keyword>
<comment type="caution">
    <text evidence="3">The sequence shown here is derived from an EMBL/GenBank/DDBJ whole genome shotgun (WGS) entry which is preliminary data.</text>
</comment>
<evidence type="ECO:0000256" key="1">
    <source>
        <dbReference type="SAM" id="Phobius"/>
    </source>
</evidence>
<name>A0A2W5LZ64_ANCNO</name>
<proteinExistence type="predicted"/>
<feature type="chain" id="PRO_5015985370" evidence="2">
    <location>
        <begin position="24"/>
        <end position="199"/>
    </location>
</feature>
<keyword evidence="2" id="KW-0732">Signal</keyword>
<feature type="transmembrane region" description="Helical" evidence="1">
    <location>
        <begin position="116"/>
        <end position="132"/>
    </location>
</feature>
<keyword evidence="1" id="KW-1133">Transmembrane helix</keyword>
<dbReference type="InterPro" id="IPR007038">
    <property type="entry name" value="HupE_UreJ"/>
</dbReference>
<evidence type="ECO:0000256" key="2">
    <source>
        <dbReference type="SAM" id="SignalP"/>
    </source>
</evidence>
<organism evidence="3 4">
    <name type="scientific">Ancylobacter novellus</name>
    <name type="common">Thiobacillus novellus</name>
    <dbReference type="NCBI Taxonomy" id="921"/>
    <lineage>
        <taxon>Bacteria</taxon>
        <taxon>Pseudomonadati</taxon>
        <taxon>Pseudomonadota</taxon>
        <taxon>Alphaproteobacteria</taxon>
        <taxon>Hyphomicrobiales</taxon>
        <taxon>Xanthobacteraceae</taxon>
        <taxon>Ancylobacter</taxon>
    </lineage>
</organism>
<dbReference type="PIRSF" id="PIRSF016919">
    <property type="entry name" value="HupE_UreJ"/>
    <property type="match status" value="1"/>
</dbReference>
<protein>
    <submittedName>
        <fullName evidence="3">Urease accessory protein</fullName>
    </submittedName>
</protein>
<dbReference type="AlphaFoldDB" id="A0A2W5LZ64"/>
<sequence>MSKSLLRGALLVAASIAPSVAFAHPGHEAEAGLALGFMHPLGGLDHLLAMVAVGLLAFQLGGRSLWLTPVAFVSFMVLGGSLGAAGVGLPLVEVMIALSVVTLGALVALRVRWNAALAATIVAAFALFHGQAHGAEMPAQGSAAAYVAGFVMATVLLHGIGIFLGYLVSRISQNRSAWIASGSGAATACAGFAMLLTHI</sequence>
<feature type="signal peptide" evidence="2">
    <location>
        <begin position="1"/>
        <end position="23"/>
    </location>
</feature>
<evidence type="ECO:0000313" key="4">
    <source>
        <dbReference type="Proteomes" id="UP000249577"/>
    </source>
</evidence>
<feature type="transmembrane region" description="Helical" evidence="1">
    <location>
        <begin position="65"/>
        <end position="85"/>
    </location>
</feature>
<feature type="transmembrane region" description="Helical" evidence="1">
    <location>
        <begin position="177"/>
        <end position="196"/>
    </location>
</feature>
<feature type="transmembrane region" description="Helical" evidence="1">
    <location>
        <begin position="144"/>
        <end position="168"/>
    </location>
</feature>
<dbReference type="Pfam" id="PF04955">
    <property type="entry name" value="HupE_UreJ"/>
    <property type="match status" value="1"/>
</dbReference>
<keyword evidence="1" id="KW-0812">Transmembrane</keyword>
<reference evidence="3 4" key="1">
    <citation type="submission" date="2017-08" db="EMBL/GenBank/DDBJ databases">
        <title>Infants hospitalized years apart are colonized by the same room-sourced microbial strains.</title>
        <authorList>
            <person name="Brooks B."/>
            <person name="Olm M.R."/>
            <person name="Firek B.A."/>
            <person name="Baker R."/>
            <person name="Thomas B.C."/>
            <person name="Morowitz M.J."/>
            <person name="Banfield J.F."/>
        </authorList>
    </citation>
    <scope>NUCLEOTIDE SEQUENCE [LARGE SCALE GENOMIC DNA]</scope>
    <source>
        <strain evidence="3">S2_005_003_R2_43</strain>
    </source>
</reference>
<accession>A0A2W5LZ64</accession>
<dbReference type="EMBL" id="QFPN01000016">
    <property type="protein sequence ID" value="PZQ10393.1"/>
    <property type="molecule type" value="Genomic_DNA"/>
</dbReference>